<dbReference type="PROSITE" id="PS50106">
    <property type="entry name" value="PDZ"/>
    <property type="match status" value="1"/>
</dbReference>
<feature type="signal peptide" evidence="2">
    <location>
        <begin position="1"/>
        <end position="21"/>
    </location>
</feature>
<dbReference type="InterPro" id="IPR001478">
    <property type="entry name" value="PDZ"/>
</dbReference>
<protein>
    <recommendedName>
        <fullName evidence="3">PDZ domain-containing protein</fullName>
    </recommendedName>
</protein>
<evidence type="ECO:0000256" key="1">
    <source>
        <dbReference type="SAM" id="MobiDB-lite"/>
    </source>
</evidence>
<dbReference type="GO" id="GO:0043296">
    <property type="term" value="C:apical junction complex"/>
    <property type="evidence" value="ECO:0007669"/>
    <property type="project" value="TreeGrafter"/>
</dbReference>
<name>A0A4W5JQJ1_9TELE</name>
<feature type="compositionally biased region" description="Basic and acidic residues" evidence="1">
    <location>
        <begin position="225"/>
        <end position="234"/>
    </location>
</feature>
<dbReference type="CDD" id="cd23058">
    <property type="entry name" value="PDZ2_Par3-like"/>
    <property type="match status" value="1"/>
</dbReference>
<keyword evidence="2" id="KW-0732">Signal</keyword>
<feature type="domain" description="PDZ" evidence="3">
    <location>
        <begin position="300"/>
        <end position="373"/>
    </location>
</feature>
<dbReference type="GO" id="GO:0016324">
    <property type="term" value="C:apical plasma membrane"/>
    <property type="evidence" value="ECO:0007669"/>
    <property type="project" value="TreeGrafter"/>
</dbReference>
<proteinExistence type="predicted"/>
<dbReference type="GO" id="GO:0000226">
    <property type="term" value="P:microtubule cytoskeleton organization"/>
    <property type="evidence" value="ECO:0007669"/>
    <property type="project" value="TreeGrafter"/>
</dbReference>
<reference evidence="4" key="2">
    <citation type="submission" date="2025-08" db="UniProtKB">
        <authorList>
            <consortium name="Ensembl"/>
        </authorList>
    </citation>
    <scope>IDENTIFICATION</scope>
</reference>
<accession>A0A4W5JQJ1</accession>
<dbReference type="GO" id="GO:0045197">
    <property type="term" value="P:establishment or maintenance of epithelial cell apical/basal polarity"/>
    <property type="evidence" value="ECO:0007669"/>
    <property type="project" value="TreeGrafter"/>
</dbReference>
<dbReference type="Ensembl" id="ENSHHUT00000002107.1">
    <property type="protein sequence ID" value="ENSHHUP00000002034.1"/>
    <property type="gene ID" value="ENSHHUG00000001320.1"/>
</dbReference>
<dbReference type="InterPro" id="IPR052213">
    <property type="entry name" value="PAR3"/>
</dbReference>
<dbReference type="Proteomes" id="UP000314982">
    <property type="component" value="Unassembled WGS sequence"/>
</dbReference>
<dbReference type="GO" id="GO:0005938">
    <property type="term" value="C:cell cortex"/>
    <property type="evidence" value="ECO:0007669"/>
    <property type="project" value="TreeGrafter"/>
</dbReference>
<dbReference type="SUPFAM" id="SSF50156">
    <property type="entry name" value="PDZ domain-like"/>
    <property type="match status" value="2"/>
</dbReference>
<dbReference type="GO" id="GO:0005912">
    <property type="term" value="C:adherens junction"/>
    <property type="evidence" value="ECO:0007669"/>
    <property type="project" value="TreeGrafter"/>
</dbReference>
<reference evidence="5" key="1">
    <citation type="submission" date="2018-06" db="EMBL/GenBank/DDBJ databases">
        <title>Genome assembly of Danube salmon.</title>
        <authorList>
            <person name="Macqueen D.J."/>
            <person name="Gundappa M.K."/>
        </authorList>
    </citation>
    <scope>NUCLEOTIDE SEQUENCE [LARGE SCALE GENOMIC DNA]</scope>
</reference>
<dbReference type="Gene3D" id="2.30.42.10">
    <property type="match status" value="2"/>
</dbReference>
<evidence type="ECO:0000313" key="5">
    <source>
        <dbReference type="Proteomes" id="UP000314982"/>
    </source>
</evidence>
<dbReference type="GeneTree" id="ENSGT00950000183214"/>
<dbReference type="GO" id="GO:0051660">
    <property type="term" value="P:establishment of centrosome localization"/>
    <property type="evidence" value="ECO:0007669"/>
    <property type="project" value="TreeGrafter"/>
</dbReference>
<dbReference type="GO" id="GO:0008104">
    <property type="term" value="P:intracellular protein localization"/>
    <property type="evidence" value="ECO:0007669"/>
    <property type="project" value="TreeGrafter"/>
</dbReference>
<feature type="compositionally biased region" description="Basic and acidic residues" evidence="1">
    <location>
        <begin position="205"/>
        <end position="217"/>
    </location>
</feature>
<dbReference type="GO" id="GO:0030010">
    <property type="term" value="P:establishment of cell polarity"/>
    <property type="evidence" value="ECO:0007669"/>
    <property type="project" value="TreeGrafter"/>
</dbReference>
<feature type="region of interest" description="Disordered" evidence="1">
    <location>
        <begin position="205"/>
        <end position="295"/>
    </location>
</feature>
<dbReference type="STRING" id="62062.ENSHHUP00000002034"/>
<dbReference type="SMART" id="SM00228">
    <property type="entry name" value="PDZ"/>
    <property type="match status" value="2"/>
</dbReference>
<dbReference type="FunFam" id="2.30.42.10:FF:000011">
    <property type="entry name" value="partitioning defective 3 homolog isoform X1"/>
    <property type="match status" value="1"/>
</dbReference>
<sequence>MWVYVLLCVFLFVCFCVPVKMFVCVSEIVCVLSLQPPDRDSGTLWRTGTAGDPCRPLLLLTEWTVRNTHIYFHSLTVTHSLSDTFSPHTLKTVCVCVFKLYSSSILRTLGLHIKGIEANSRSKREGIFQEDECIVQINGTELMDKTFAQSQEVFRQAMCSPLVHLEILPLANKQRYEKRLIGQLFTDGHDSFPKAKSPLMIHQKMDAKPEVKPETVKPEQINPKLEPRRPDLHVLRSKTPDLPASLTPLSVSPAPVVRDRDGASSTAVGGSESPLPRGKSPTGLPNLANLTNQKGGRKLKIDLKKGTEGLGFTVVTRDSTVHGPGPILIKNILTRGAAMKDGRLQPGDRILEVNGVDMTDRTQEELVAMLRSTKQGECVSVVVARQEDLFLPRELVRTHTFISL</sequence>
<dbReference type="Pfam" id="PF00595">
    <property type="entry name" value="PDZ"/>
    <property type="match status" value="1"/>
</dbReference>
<evidence type="ECO:0000313" key="4">
    <source>
        <dbReference type="Ensembl" id="ENSHHUP00000002034.1"/>
    </source>
</evidence>
<organism evidence="4 5">
    <name type="scientific">Hucho hucho</name>
    <name type="common">huchen</name>
    <dbReference type="NCBI Taxonomy" id="62062"/>
    <lineage>
        <taxon>Eukaryota</taxon>
        <taxon>Metazoa</taxon>
        <taxon>Chordata</taxon>
        <taxon>Craniata</taxon>
        <taxon>Vertebrata</taxon>
        <taxon>Euteleostomi</taxon>
        <taxon>Actinopterygii</taxon>
        <taxon>Neopterygii</taxon>
        <taxon>Teleostei</taxon>
        <taxon>Protacanthopterygii</taxon>
        <taxon>Salmoniformes</taxon>
        <taxon>Salmonidae</taxon>
        <taxon>Salmoninae</taxon>
        <taxon>Hucho</taxon>
    </lineage>
</organism>
<dbReference type="GO" id="GO:0035091">
    <property type="term" value="F:phosphatidylinositol binding"/>
    <property type="evidence" value="ECO:0007669"/>
    <property type="project" value="TreeGrafter"/>
</dbReference>
<dbReference type="AlphaFoldDB" id="A0A4W5JQJ1"/>
<dbReference type="InterPro" id="IPR036034">
    <property type="entry name" value="PDZ_sf"/>
</dbReference>
<dbReference type="PANTHER" id="PTHR16484">
    <property type="entry name" value="PARTITIONING DEFECTIVE 3 RELATED"/>
    <property type="match status" value="1"/>
</dbReference>
<evidence type="ECO:0000259" key="3">
    <source>
        <dbReference type="PROSITE" id="PS50106"/>
    </source>
</evidence>
<keyword evidence="5" id="KW-1185">Reference proteome</keyword>
<evidence type="ECO:0000256" key="2">
    <source>
        <dbReference type="SAM" id="SignalP"/>
    </source>
</evidence>
<reference evidence="4" key="3">
    <citation type="submission" date="2025-09" db="UniProtKB">
        <authorList>
            <consortium name="Ensembl"/>
        </authorList>
    </citation>
    <scope>IDENTIFICATION</scope>
</reference>
<dbReference type="GO" id="GO:0007155">
    <property type="term" value="P:cell adhesion"/>
    <property type="evidence" value="ECO:0007669"/>
    <property type="project" value="TreeGrafter"/>
</dbReference>
<dbReference type="PANTHER" id="PTHR16484:SF4">
    <property type="entry name" value="PARTITIONING DEFECTIVE 3 HOMOLOG B"/>
    <property type="match status" value="1"/>
</dbReference>
<feature type="chain" id="PRO_5021435124" description="PDZ domain-containing protein" evidence="2">
    <location>
        <begin position="22"/>
        <end position="404"/>
    </location>
</feature>